<organism evidence="1 2">
    <name type="scientific">Coralloluteibacterium thermophilum</name>
    <dbReference type="NCBI Taxonomy" id="2707049"/>
    <lineage>
        <taxon>Bacteria</taxon>
        <taxon>Pseudomonadati</taxon>
        <taxon>Pseudomonadota</taxon>
        <taxon>Gammaproteobacteria</taxon>
        <taxon>Lysobacterales</taxon>
        <taxon>Lysobacteraceae</taxon>
        <taxon>Coralloluteibacterium</taxon>
    </lineage>
</organism>
<keyword evidence="1" id="KW-0067">ATP-binding</keyword>
<dbReference type="Gene3D" id="3.30.565.10">
    <property type="entry name" value="Histidine kinase-like ATPase, C-terminal domain"/>
    <property type="match status" value="1"/>
</dbReference>
<sequence>MPTIQADASPEKRLFISLLTRDIPLIAAFLDLIDNSINATVEPHSSRLRSADQYLELFGDSTITPQVDINISLSPDKVEITDTAGGICAKTAKEHVFKFGRGNEPSSGTDRLSVYGIGLKRALFKLGNKIVMRSDHVEGGFELKLDVAKWAKTSEERWTFNITPRKPVPPEKTGTSIVVTELYDEVTRRLEDGVFESQLRESIAKTYAYYLAKFVRINVGKTSIEGINLELSGNHASESFDFDGVSCAITAGIGVPQAGAFRDKSAGWFVFCNGRAVVSADKSPLTGWGGNGLPIFQPKHRPFLGTVFFVSDDPERLPWTTTKSAINEDSSVWQATKRQMAVLGRVVISFLDGRYTDEGTEIPSRDLQEAMGPSKVTPLSVAAGKQKKSFKAPEKVSQPSVRIQYDALVEDIRKIAKHLKRPGMSGSDVGRHTFHYFLRNEVESG</sequence>
<gene>
    <name evidence="1" type="ORF">ACFO3Q_01750</name>
</gene>
<accession>A0ABV9NK10</accession>
<dbReference type="Pfam" id="PF13589">
    <property type="entry name" value="HATPase_c_3"/>
    <property type="match status" value="1"/>
</dbReference>
<dbReference type="GO" id="GO:0005524">
    <property type="term" value="F:ATP binding"/>
    <property type="evidence" value="ECO:0007669"/>
    <property type="project" value="UniProtKB-KW"/>
</dbReference>
<proteinExistence type="predicted"/>
<dbReference type="RefSeq" id="WP_377002864.1">
    <property type="nucleotide sequence ID" value="NZ_JBHSGG010000002.1"/>
</dbReference>
<dbReference type="EMBL" id="JBHSGG010000002">
    <property type="protein sequence ID" value="MFC4726903.1"/>
    <property type="molecule type" value="Genomic_DNA"/>
</dbReference>
<comment type="caution">
    <text evidence="1">The sequence shown here is derived from an EMBL/GenBank/DDBJ whole genome shotgun (WGS) entry which is preliminary data.</text>
</comment>
<evidence type="ECO:0000313" key="1">
    <source>
        <dbReference type="EMBL" id="MFC4726903.1"/>
    </source>
</evidence>
<keyword evidence="1" id="KW-0547">Nucleotide-binding</keyword>
<protein>
    <submittedName>
        <fullName evidence="1">ATP-binding protein</fullName>
    </submittedName>
</protein>
<dbReference type="Proteomes" id="UP001595892">
    <property type="component" value="Unassembled WGS sequence"/>
</dbReference>
<evidence type="ECO:0000313" key="2">
    <source>
        <dbReference type="Proteomes" id="UP001595892"/>
    </source>
</evidence>
<dbReference type="InterPro" id="IPR036890">
    <property type="entry name" value="HATPase_C_sf"/>
</dbReference>
<reference evidence="2" key="1">
    <citation type="journal article" date="2019" name="Int. J. Syst. Evol. Microbiol.">
        <title>The Global Catalogue of Microorganisms (GCM) 10K type strain sequencing project: providing services to taxonomists for standard genome sequencing and annotation.</title>
        <authorList>
            <consortium name="The Broad Institute Genomics Platform"/>
            <consortium name="The Broad Institute Genome Sequencing Center for Infectious Disease"/>
            <person name="Wu L."/>
            <person name="Ma J."/>
        </authorList>
    </citation>
    <scope>NUCLEOTIDE SEQUENCE [LARGE SCALE GENOMIC DNA]</scope>
    <source>
        <strain evidence="2">CGMCC 1.13574</strain>
    </source>
</reference>
<name>A0ABV9NK10_9GAMM</name>
<keyword evidence="2" id="KW-1185">Reference proteome</keyword>
<dbReference type="SUPFAM" id="SSF55874">
    <property type="entry name" value="ATPase domain of HSP90 chaperone/DNA topoisomerase II/histidine kinase"/>
    <property type="match status" value="1"/>
</dbReference>